<dbReference type="PANTHER" id="PTHR35333:SF3">
    <property type="entry name" value="BETA-LACTAMASE-TYPE TRANSPEPTIDASE FOLD CONTAINING PROTEIN"/>
    <property type="match status" value="1"/>
</dbReference>
<evidence type="ECO:0000259" key="1">
    <source>
        <dbReference type="Pfam" id="PF13354"/>
    </source>
</evidence>
<name>A0A7W3XWM1_9ACTN</name>
<evidence type="ECO:0000313" key="3">
    <source>
        <dbReference type="Proteomes" id="UP000530234"/>
    </source>
</evidence>
<proteinExistence type="predicted"/>
<dbReference type="PANTHER" id="PTHR35333">
    <property type="entry name" value="BETA-LACTAMASE"/>
    <property type="match status" value="1"/>
</dbReference>
<dbReference type="AlphaFoldDB" id="A0A7W3XWM1"/>
<dbReference type="GO" id="GO:0008800">
    <property type="term" value="F:beta-lactamase activity"/>
    <property type="evidence" value="ECO:0007669"/>
    <property type="project" value="InterPro"/>
</dbReference>
<dbReference type="InterPro" id="IPR012338">
    <property type="entry name" value="Beta-lactam/transpept-like"/>
</dbReference>
<dbReference type="SUPFAM" id="SSF56601">
    <property type="entry name" value="beta-lactamase/transpeptidase-like"/>
    <property type="match status" value="1"/>
</dbReference>
<dbReference type="Gene3D" id="3.40.710.10">
    <property type="entry name" value="DD-peptidase/beta-lactamase superfamily"/>
    <property type="match status" value="1"/>
</dbReference>
<dbReference type="InterPro" id="IPR045155">
    <property type="entry name" value="Beta-lactam_cat"/>
</dbReference>
<dbReference type="GO" id="GO:0046677">
    <property type="term" value="P:response to antibiotic"/>
    <property type="evidence" value="ECO:0007669"/>
    <property type="project" value="InterPro"/>
</dbReference>
<dbReference type="Pfam" id="PF13354">
    <property type="entry name" value="Beta-lactamase2"/>
    <property type="match status" value="1"/>
</dbReference>
<dbReference type="EMBL" id="VKHS01000188">
    <property type="protein sequence ID" value="MBB0229911.1"/>
    <property type="molecule type" value="Genomic_DNA"/>
</dbReference>
<reference evidence="3" key="1">
    <citation type="submission" date="2019-10" db="EMBL/GenBank/DDBJ databases">
        <title>Streptomyces sp. nov., a novel actinobacterium isolated from alkaline environment.</title>
        <authorList>
            <person name="Golinska P."/>
        </authorList>
    </citation>
    <scope>NUCLEOTIDE SEQUENCE [LARGE SCALE GENOMIC DNA]</scope>
    <source>
        <strain evidence="3">DSM 42108</strain>
    </source>
</reference>
<sequence length="306" mass="32384">MIAERLVTALRAELREGGLSGSFLVRDLRTGEEVGIDPDLELPTASLVKVPLAFATVERIRRGELDGAESITVTPGAAPGGTPGPTGTGRFLRPARIAVDDLVHLAVTISDNGAADALFALTPPRRVTALLRAHGLRGITVRHTIGELSDTPAERLPDAELHLAHALAIDAGTRGRGHLVPQLDVSRANSGTARAFVDLLEALWAPPADGSGIHPDTAARVREVMGDNLLRHRLAPDLVSDSARWSSKTGTLLNLRHEVGVVEHADGERFAVAALTESHVPAAVQPGAEALMGRVARTLRDHLRGR</sequence>
<dbReference type="RefSeq" id="WP_182662867.1">
    <property type="nucleotide sequence ID" value="NZ_VKHS01000188.1"/>
</dbReference>
<keyword evidence="3" id="KW-1185">Reference proteome</keyword>
<accession>A0A7W3XWM1</accession>
<protein>
    <submittedName>
        <fullName evidence="2">Serine hydrolase</fullName>
    </submittedName>
</protein>
<dbReference type="GO" id="GO:0030655">
    <property type="term" value="P:beta-lactam antibiotic catabolic process"/>
    <property type="evidence" value="ECO:0007669"/>
    <property type="project" value="InterPro"/>
</dbReference>
<evidence type="ECO:0000313" key="2">
    <source>
        <dbReference type="EMBL" id="MBB0229911.1"/>
    </source>
</evidence>
<feature type="domain" description="Beta-lactamase class A catalytic" evidence="1">
    <location>
        <begin position="22"/>
        <end position="276"/>
    </location>
</feature>
<gene>
    <name evidence="2" type="ORF">FOE67_10380</name>
</gene>
<keyword evidence="2" id="KW-0378">Hydrolase</keyword>
<dbReference type="Proteomes" id="UP000530234">
    <property type="component" value="Unassembled WGS sequence"/>
</dbReference>
<organism evidence="2 3">
    <name type="scientific">Streptomyces calidiresistens</name>
    <dbReference type="NCBI Taxonomy" id="1485586"/>
    <lineage>
        <taxon>Bacteria</taxon>
        <taxon>Bacillati</taxon>
        <taxon>Actinomycetota</taxon>
        <taxon>Actinomycetes</taxon>
        <taxon>Kitasatosporales</taxon>
        <taxon>Streptomycetaceae</taxon>
        <taxon>Streptomyces</taxon>
    </lineage>
</organism>
<dbReference type="InterPro" id="IPR000871">
    <property type="entry name" value="Beta-lactam_class-A"/>
</dbReference>
<comment type="caution">
    <text evidence="2">The sequence shown here is derived from an EMBL/GenBank/DDBJ whole genome shotgun (WGS) entry which is preliminary data.</text>
</comment>